<reference evidence="1" key="1">
    <citation type="journal article" date="2014" name="Int. J. Syst. Evol. Microbiol.">
        <title>Complete genome sequence of Corynebacterium casei LMG S-19264T (=DSM 44701T), isolated from a smear-ripened cheese.</title>
        <authorList>
            <consortium name="US DOE Joint Genome Institute (JGI-PGF)"/>
            <person name="Walter F."/>
            <person name="Albersmeier A."/>
            <person name="Kalinowski J."/>
            <person name="Ruckert C."/>
        </authorList>
    </citation>
    <scope>NUCLEOTIDE SEQUENCE</scope>
    <source>
        <strain evidence="1">CCM 8711</strain>
    </source>
</reference>
<evidence type="ECO:0000313" key="1">
    <source>
        <dbReference type="EMBL" id="GGI52731.1"/>
    </source>
</evidence>
<name>A0A917N3B3_9SPHI</name>
<dbReference type="RefSeq" id="WP_188418845.1">
    <property type="nucleotide sequence ID" value="NZ_BMDO01000017.1"/>
</dbReference>
<sequence length="156" mass="18786">MEEFVITHHEKYDLLSCPKRKLEIQVIHTEKIPESVPEWCLLAYGRYHTGPHQVNPMDVEFITGFGVVDPEKIEYEPYFRHQLIRYAIDYWAFHEFKREFDEITYSDGYQKMFIDSMSLDPAKMTPELRLYCSRDISEELLDFFIWKAKHLPVMLN</sequence>
<comment type="caution">
    <text evidence="1">The sequence shown here is derived from an EMBL/GenBank/DDBJ whole genome shotgun (WGS) entry which is preliminary data.</text>
</comment>
<accession>A0A917N3B3</accession>
<dbReference type="EMBL" id="BMDO01000017">
    <property type="protein sequence ID" value="GGI52731.1"/>
    <property type="molecule type" value="Genomic_DNA"/>
</dbReference>
<keyword evidence="2" id="KW-1185">Reference proteome</keyword>
<organism evidence="1 2">
    <name type="scientific">Mucilaginibacter galii</name>
    <dbReference type="NCBI Taxonomy" id="2005073"/>
    <lineage>
        <taxon>Bacteria</taxon>
        <taxon>Pseudomonadati</taxon>
        <taxon>Bacteroidota</taxon>
        <taxon>Sphingobacteriia</taxon>
        <taxon>Sphingobacteriales</taxon>
        <taxon>Sphingobacteriaceae</taxon>
        <taxon>Mucilaginibacter</taxon>
    </lineage>
</organism>
<dbReference type="AlphaFoldDB" id="A0A917N3B3"/>
<reference evidence="1" key="2">
    <citation type="submission" date="2020-09" db="EMBL/GenBank/DDBJ databases">
        <authorList>
            <person name="Sun Q."/>
            <person name="Sedlacek I."/>
        </authorList>
    </citation>
    <scope>NUCLEOTIDE SEQUENCE</scope>
    <source>
        <strain evidence="1">CCM 8711</strain>
    </source>
</reference>
<proteinExistence type="predicted"/>
<dbReference type="Proteomes" id="UP000662074">
    <property type="component" value="Unassembled WGS sequence"/>
</dbReference>
<protein>
    <submittedName>
        <fullName evidence="1">Uncharacterized protein</fullName>
    </submittedName>
</protein>
<evidence type="ECO:0000313" key="2">
    <source>
        <dbReference type="Proteomes" id="UP000662074"/>
    </source>
</evidence>
<gene>
    <name evidence="1" type="ORF">GCM10011425_39430</name>
</gene>